<dbReference type="InterPro" id="IPR050950">
    <property type="entry name" value="HTH-type_LysR_regulators"/>
</dbReference>
<evidence type="ECO:0000256" key="4">
    <source>
        <dbReference type="ARBA" id="ARBA00023163"/>
    </source>
</evidence>
<gene>
    <name evidence="6" type="ORF">FHS92_002999</name>
</gene>
<name>A0A841J9K7_9SPHN</name>
<accession>A0A841J9K7</accession>
<dbReference type="Proteomes" id="UP000552700">
    <property type="component" value="Unassembled WGS sequence"/>
</dbReference>
<dbReference type="InterPro" id="IPR005119">
    <property type="entry name" value="LysR_subst-bd"/>
</dbReference>
<dbReference type="InterPro" id="IPR036388">
    <property type="entry name" value="WH-like_DNA-bd_sf"/>
</dbReference>
<dbReference type="Gene3D" id="1.10.10.10">
    <property type="entry name" value="Winged helix-like DNA-binding domain superfamily/Winged helix DNA-binding domain"/>
    <property type="match status" value="1"/>
</dbReference>
<keyword evidence="7" id="KW-1185">Reference proteome</keyword>
<organism evidence="6 7">
    <name type="scientific">Sphingobium subterraneum</name>
    <dbReference type="NCBI Taxonomy" id="627688"/>
    <lineage>
        <taxon>Bacteria</taxon>
        <taxon>Pseudomonadati</taxon>
        <taxon>Pseudomonadota</taxon>
        <taxon>Alphaproteobacteria</taxon>
        <taxon>Sphingomonadales</taxon>
        <taxon>Sphingomonadaceae</taxon>
        <taxon>Sphingobium</taxon>
    </lineage>
</organism>
<dbReference type="SUPFAM" id="SSF46785">
    <property type="entry name" value="Winged helix' DNA-binding domain"/>
    <property type="match status" value="1"/>
</dbReference>
<comment type="caution">
    <text evidence="6">The sequence shown here is derived from an EMBL/GenBank/DDBJ whole genome shotgun (WGS) entry which is preliminary data.</text>
</comment>
<dbReference type="FunFam" id="1.10.10.10:FF:000001">
    <property type="entry name" value="LysR family transcriptional regulator"/>
    <property type="match status" value="1"/>
</dbReference>
<evidence type="ECO:0000256" key="3">
    <source>
        <dbReference type="ARBA" id="ARBA00023125"/>
    </source>
</evidence>
<dbReference type="RefSeq" id="WP_184081548.1">
    <property type="nucleotide sequence ID" value="NZ_JACIJP010000006.1"/>
</dbReference>
<dbReference type="InterPro" id="IPR036390">
    <property type="entry name" value="WH_DNA-bd_sf"/>
</dbReference>
<dbReference type="AlphaFoldDB" id="A0A841J9K7"/>
<dbReference type="Gene3D" id="3.40.190.10">
    <property type="entry name" value="Periplasmic binding protein-like II"/>
    <property type="match status" value="1"/>
</dbReference>
<keyword evidence="4" id="KW-0804">Transcription</keyword>
<protein>
    <submittedName>
        <fullName evidence="6">DNA-binding transcriptional LysR family regulator</fullName>
    </submittedName>
</protein>
<keyword evidence="2" id="KW-0805">Transcription regulation</keyword>
<evidence type="ECO:0000313" key="7">
    <source>
        <dbReference type="Proteomes" id="UP000552700"/>
    </source>
</evidence>
<keyword evidence="3 6" id="KW-0238">DNA-binding</keyword>
<evidence type="ECO:0000256" key="2">
    <source>
        <dbReference type="ARBA" id="ARBA00023015"/>
    </source>
</evidence>
<dbReference type="PROSITE" id="PS50931">
    <property type="entry name" value="HTH_LYSR"/>
    <property type="match status" value="1"/>
</dbReference>
<dbReference type="PRINTS" id="PR00039">
    <property type="entry name" value="HTHLYSR"/>
</dbReference>
<evidence type="ECO:0000313" key="6">
    <source>
        <dbReference type="EMBL" id="MBB6125238.1"/>
    </source>
</evidence>
<proteinExistence type="inferred from homology"/>
<dbReference type="GO" id="GO:0005829">
    <property type="term" value="C:cytosol"/>
    <property type="evidence" value="ECO:0007669"/>
    <property type="project" value="TreeGrafter"/>
</dbReference>
<sequence length="315" mass="35255">MKLHHFRDLLAVAETGSLRSAARHLGLAQPVITRSIQELERELGVALFDRHAKGVTLTEKGMMFVRRVEAFQADLQRARDEIAQSKEELVGEISVVFSPVICMTVMPRILTAFSKRYPQVVLRISEGLFQTVEAQLENGVIDFWVGPLELSVSHPRFSVEQLFDTSRTVVGRTGHPLREAKNLAELKDCGWVRPALSKRTTETDFTPIFEDAGLPQPKFLVHSGSPLITILAVASTDLLTMLPVHTFRFSSLSKLIQKFDNIEPFYSAPICNVKRHGLQLTPAAEHLCDLIRKAAHNFILEEGSGQSVFDTQSDR</sequence>
<dbReference type="GO" id="GO:0003700">
    <property type="term" value="F:DNA-binding transcription factor activity"/>
    <property type="evidence" value="ECO:0007669"/>
    <property type="project" value="InterPro"/>
</dbReference>
<dbReference type="EMBL" id="JACIJP010000006">
    <property type="protein sequence ID" value="MBB6125238.1"/>
    <property type="molecule type" value="Genomic_DNA"/>
</dbReference>
<dbReference type="Pfam" id="PF00126">
    <property type="entry name" value="HTH_1"/>
    <property type="match status" value="1"/>
</dbReference>
<dbReference type="GO" id="GO:0003677">
    <property type="term" value="F:DNA binding"/>
    <property type="evidence" value="ECO:0007669"/>
    <property type="project" value="UniProtKB-KW"/>
</dbReference>
<dbReference type="SUPFAM" id="SSF53850">
    <property type="entry name" value="Periplasmic binding protein-like II"/>
    <property type="match status" value="1"/>
</dbReference>
<feature type="domain" description="HTH lysR-type" evidence="5">
    <location>
        <begin position="1"/>
        <end position="58"/>
    </location>
</feature>
<dbReference type="PANTHER" id="PTHR30419:SF30">
    <property type="entry name" value="LYSR FAMILY TRANSCRIPTIONAL REGULATOR"/>
    <property type="match status" value="1"/>
</dbReference>
<reference evidence="6 7" key="1">
    <citation type="submission" date="2020-08" db="EMBL/GenBank/DDBJ databases">
        <title>Genomic Encyclopedia of Type Strains, Phase IV (KMG-IV): sequencing the most valuable type-strain genomes for metagenomic binning, comparative biology and taxonomic classification.</title>
        <authorList>
            <person name="Goeker M."/>
        </authorList>
    </citation>
    <scope>NUCLEOTIDE SEQUENCE [LARGE SCALE GENOMIC DNA]</scope>
    <source>
        <strain evidence="6 7">DSM 102255</strain>
    </source>
</reference>
<dbReference type="Pfam" id="PF03466">
    <property type="entry name" value="LysR_substrate"/>
    <property type="match status" value="1"/>
</dbReference>
<comment type="similarity">
    <text evidence="1">Belongs to the LysR transcriptional regulatory family.</text>
</comment>
<evidence type="ECO:0000256" key="1">
    <source>
        <dbReference type="ARBA" id="ARBA00009437"/>
    </source>
</evidence>
<evidence type="ECO:0000259" key="5">
    <source>
        <dbReference type="PROSITE" id="PS50931"/>
    </source>
</evidence>
<dbReference type="PANTHER" id="PTHR30419">
    <property type="entry name" value="HTH-TYPE TRANSCRIPTIONAL REGULATOR YBHD"/>
    <property type="match status" value="1"/>
</dbReference>
<dbReference type="InterPro" id="IPR000847">
    <property type="entry name" value="LysR_HTH_N"/>
</dbReference>